<name>A0A3M0L6R6_HIRRU</name>
<dbReference type="AlphaFoldDB" id="A0A3M0L6R6"/>
<evidence type="ECO:0000313" key="2">
    <source>
        <dbReference type="Proteomes" id="UP000269221"/>
    </source>
</evidence>
<reference evidence="1 2" key="1">
    <citation type="submission" date="2018-07" db="EMBL/GenBank/DDBJ databases">
        <title>A high quality draft genome assembly of the barn swallow (H. rustica rustica).</title>
        <authorList>
            <person name="Formenti G."/>
            <person name="Chiara M."/>
            <person name="Poveda L."/>
            <person name="Francoijs K.-J."/>
            <person name="Bonisoli-Alquati A."/>
            <person name="Canova L."/>
            <person name="Gianfranceschi L."/>
            <person name="Horner D.S."/>
            <person name="Saino N."/>
        </authorList>
    </citation>
    <scope>NUCLEOTIDE SEQUENCE [LARGE SCALE GENOMIC DNA]</scope>
    <source>
        <strain evidence="1">Chelidonia</strain>
        <tissue evidence="1">Blood</tissue>
    </source>
</reference>
<gene>
    <name evidence="1" type="ORF">DUI87_07104</name>
</gene>
<evidence type="ECO:0000313" key="1">
    <source>
        <dbReference type="EMBL" id="RMC14927.1"/>
    </source>
</evidence>
<dbReference type="Proteomes" id="UP000269221">
    <property type="component" value="Unassembled WGS sequence"/>
</dbReference>
<dbReference type="STRING" id="333673.A0A3M0L6R6"/>
<keyword evidence="2" id="KW-1185">Reference proteome</keyword>
<dbReference type="OrthoDB" id="10501900at2759"/>
<sequence>MLKALDYRPYEEQLRELGVFSLEKRRLKGDLIILYNSMKRCCNQEEEREWLYGLLVSSQADPPLYDLMDEDFTMNPGIYLQLPSNAG</sequence>
<organism evidence="1 2">
    <name type="scientific">Hirundo rustica rustica</name>
    <dbReference type="NCBI Taxonomy" id="333673"/>
    <lineage>
        <taxon>Eukaryota</taxon>
        <taxon>Metazoa</taxon>
        <taxon>Chordata</taxon>
        <taxon>Craniata</taxon>
        <taxon>Vertebrata</taxon>
        <taxon>Euteleostomi</taxon>
        <taxon>Archelosauria</taxon>
        <taxon>Archosauria</taxon>
        <taxon>Dinosauria</taxon>
        <taxon>Saurischia</taxon>
        <taxon>Theropoda</taxon>
        <taxon>Coelurosauria</taxon>
        <taxon>Aves</taxon>
        <taxon>Neognathae</taxon>
        <taxon>Neoaves</taxon>
        <taxon>Telluraves</taxon>
        <taxon>Australaves</taxon>
        <taxon>Passeriformes</taxon>
        <taxon>Sylvioidea</taxon>
        <taxon>Hirundinidae</taxon>
        <taxon>Hirundo</taxon>
    </lineage>
</organism>
<dbReference type="EMBL" id="QRBI01000104">
    <property type="protein sequence ID" value="RMC14927.1"/>
    <property type="molecule type" value="Genomic_DNA"/>
</dbReference>
<accession>A0A3M0L6R6</accession>
<proteinExistence type="predicted"/>
<protein>
    <submittedName>
        <fullName evidence="1">Uncharacterized protein</fullName>
    </submittedName>
</protein>
<comment type="caution">
    <text evidence="1">The sequence shown here is derived from an EMBL/GenBank/DDBJ whole genome shotgun (WGS) entry which is preliminary data.</text>
</comment>